<dbReference type="Proteomes" id="UP000004563">
    <property type="component" value="Unassembled WGS sequence"/>
</dbReference>
<protein>
    <submittedName>
        <fullName evidence="5">Transcriptional regulator, AraC family</fullName>
    </submittedName>
</protein>
<dbReference type="SMART" id="SM00342">
    <property type="entry name" value="HTH_ARAC"/>
    <property type="match status" value="1"/>
</dbReference>
<evidence type="ECO:0000313" key="5">
    <source>
        <dbReference type="EMBL" id="EFG19584.1"/>
    </source>
</evidence>
<proteinExistence type="predicted"/>
<dbReference type="PANTHER" id="PTHR43280">
    <property type="entry name" value="ARAC-FAMILY TRANSCRIPTIONAL REGULATOR"/>
    <property type="match status" value="1"/>
</dbReference>
<dbReference type="InterPro" id="IPR018060">
    <property type="entry name" value="HTH_AraC"/>
</dbReference>
<dbReference type="SUPFAM" id="SSF46689">
    <property type="entry name" value="Homeodomain-like"/>
    <property type="match status" value="1"/>
</dbReference>
<evidence type="ECO:0000259" key="4">
    <source>
        <dbReference type="PROSITE" id="PS01124"/>
    </source>
</evidence>
<keyword evidence="3" id="KW-0804">Transcription</keyword>
<gene>
    <name evidence="5" type="ORF">CUU_0770</name>
</gene>
<keyword evidence="2" id="KW-0238">DNA-binding</keyword>
<dbReference type="AlphaFoldDB" id="D4V3P1"/>
<dbReference type="EMBL" id="ADKO01000003">
    <property type="protein sequence ID" value="EFG19584.1"/>
    <property type="molecule type" value="Genomic_DNA"/>
</dbReference>
<sequence>MIKYVFEAMRMNEINIEQMEYLFLRRKRSSAVSERQKNLLFKAAQRHWEEEFVGKEANIRKVDCRIYKAILYQLEIRQIFLDTSLSLKKLSDLLETNQTYLSNVVNKYFGCNLKELVNGYRVEYAKELLSFGRCALNDLPRSCGFASKSAFYSAFSKVAGVSPLSYQSRERRKRELQVINELRY</sequence>
<dbReference type="InterPro" id="IPR009057">
    <property type="entry name" value="Homeodomain-like_sf"/>
</dbReference>
<accession>D4V3P1</accession>
<evidence type="ECO:0000256" key="3">
    <source>
        <dbReference type="ARBA" id="ARBA00023163"/>
    </source>
</evidence>
<evidence type="ECO:0000313" key="6">
    <source>
        <dbReference type="Proteomes" id="UP000004563"/>
    </source>
</evidence>
<evidence type="ECO:0000256" key="1">
    <source>
        <dbReference type="ARBA" id="ARBA00023015"/>
    </source>
</evidence>
<organism evidence="5 6">
    <name type="scientific">Phocaeicola vulgatus PC510</name>
    <dbReference type="NCBI Taxonomy" id="702446"/>
    <lineage>
        <taxon>Bacteria</taxon>
        <taxon>Pseudomonadati</taxon>
        <taxon>Bacteroidota</taxon>
        <taxon>Bacteroidia</taxon>
        <taxon>Bacteroidales</taxon>
        <taxon>Bacteroidaceae</taxon>
        <taxon>Phocaeicola</taxon>
    </lineage>
</organism>
<dbReference type="PROSITE" id="PS01124">
    <property type="entry name" value="HTH_ARAC_FAMILY_2"/>
    <property type="match status" value="1"/>
</dbReference>
<dbReference type="Gene3D" id="1.10.10.60">
    <property type="entry name" value="Homeodomain-like"/>
    <property type="match status" value="2"/>
</dbReference>
<keyword evidence="1" id="KW-0805">Transcription regulation</keyword>
<dbReference type="GO" id="GO:0003700">
    <property type="term" value="F:DNA-binding transcription factor activity"/>
    <property type="evidence" value="ECO:0007669"/>
    <property type="project" value="InterPro"/>
</dbReference>
<reference evidence="5 6" key="1">
    <citation type="journal article" date="2011" name="J. Bacteriol.">
        <title>Draft genome sequence of Bacteroides vulgatus PC510, a strain isolated from human feces.</title>
        <authorList>
            <person name="Cuiv P.O."/>
            <person name="Klaassens E.S."/>
            <person name="Durkin A.S."/>
            <person name="Harkins D.M."/>
            <person name="Foster L."/>
            <person name="McCorrison J."/>
            <person name="Torralba M."/>
            <person name="Nelson K.E."/>
            <person name="Morrison M."/>
        </authorList>
    </citation>
    <scope>NUCLEOTIDE SEQUENCE [LARGE SCALE GENOMIC DNA]</scope>
    <source>
        <strain evidence="5 6">PC510</strain>
    </source>
</reference>
<name>D4V3P1_PHOVU</name>
<dbReference type="PANTHER" id="PTHR43280:SF29">
    <property type="entry name" value="ARAC-FAMILY TRANSCRIPTIONAL REGULATOR"/>
    <property type="match status" value="1"/>
</dbReference>
<dbReference type="GO" id="GO:0043565">
    <property type="term" value="F:sequence-specific DNA binding"/>
    <property type="evidence" value="ECO:0007669"/>
    <property type="project" value="InterPro"/>
</dbReference>
<dbReference type="Pfam" id="PF12833">
    <property type="entry name" value="HTH_18"/>
    <property type="match status" value="1"/>
</dbReference>
<feature type="domain" description="HTH araC/xylS-type" evidence="4">
    <location>
        <begin position="64"/>
        <end position="169"/>
    </location>
</feature>
<evidence type="ECO:0000256" key="2">
    <source>
        <dbReference type="ARBA" id="ARBA00023125"/>
    </source>
</evidence>